<dbReference type="AlphaFoldDB" id="A0A9X0LGB3"/>
<dbReference type="NCBIfam" id="TIGR01809">
    <property type="entry name" value="Shik-DH-AROM"/>
    <property type="match status" value="1"/>
</dbReference>
<comment type="pathway">
    <text evidence="1">Metabolic intermediate biosynthesis; chorismate biosynthesis; chorismate from D-erythrose 4-phosphate and phosphoenolpyruvate: step 4/7.</text>
</comment>
<evidence type="ECO:0000256" key="1">
    <source>
        <dbReference type="ARBA" id="ARBA00004871"/>
    </source>
</evidence>
<evidence type="ECO:0000259" key="4">
    <source>
        <dbReference type="Pfam" id="PF18317"/>
    </source>
</evidence>
<dbReference type="InterPro" id="IPR046346">
    <property type="entry name" value="Aminoacid_DH-like_N_sf"/>
</dbReference>
<dbReference type="Proteomes" id="UP000053246">
    <property type="component" value="Unassembled WGS sequence"/>
</dbReference>
<dbReference type="InterPro" id="IPR036291">
    <property type="entry name" value="NAD(P)-bd_dom_sf"/>
</dbReference>
<keyword evidence="2" id="KW-0057">Aromatic amino acid biosynthesis</keyword>
<evidence type="ECO:0000256" key="2">
    <source>
        <dbReference type="ARBA" id="ARBA00023141"/>
    </source>
</evidence>
<dbReference type="Gene3D" id="3.40.50.720">
    <property type="entry name" value="NAD(P)-binding Rossmann-like Domain"/>
    <property type="match status" value="1"/>
</dbReference>
<dbReference type="GO" id="GO:0009423">
    <property type="term" value="P:chorismate biosynthetic process"/>
    <property type="evidence" value="ECO:0007669"/>
    <property type="project" value="TreeGrafter"/>
</dbReference>
<protein>
    <submittedName>
        <fullName evidence="5">Shikimate dehydrogenase</fullName>
    </submittedName>
</protein>
<dbReference type="Pfam" id="PF08501">
    <property type="entry name" value="Shikimate_dh_N"/>
    <property type="match status" value="1"/>
</dbReference>
<evidence type="ECO:0000313" key="5">
    <source>
        <dbReference type="EMBL" id="KUJ49307.1"/>
    </source>
</evidence>
<dbReference type="PANTHER" id="PTHR21089">
    <property type="entry name" value="SHIKIMATE DEHYDROGENASE"/>
    <property type="match status" value="1"/>
</dbReference>
<dbReference type="GO" id="GO:0019632">
    <property type="term" value="P:shikimate metabolic process"/>
    <property type="evidence" value="ECO:0007669"/>
    <property type="project" value="TreeGrafter"/>
</dbReference>
<dbReference type="InterPro" id="IPR022893">
    <property type="entry name" value="Shikimate_DH_fam"/>
</dbReference>
<keyword evidence="2" id="KW-0028">Amino-acid biosynthesis</keyword>
<evidence type="ECO:0000259" key="3">
    <source>
        <dbReference type="Pfam" id="PF08501"/>
    </source>
</evidence>
<dbReference type="SUPFAM" id="SSF53223">
    <property type="entry name" value="Aminoacid dehydrogenase-like, N-terminal domain"/>
    <property type="match status" value="1"/>
</dbReference>
<dbReference type="GO" id="GO:0009073">
    <property type="term" value="P:aromatic amino acid family biosynthetic process"/>
    <property type="evidence" value="ECO:0007669"/>
    <property type="project" value="UniProtKB-KW"/>
</dbReference>
<feature type="domain" description="Shikimate dehydrogenase substrate binding N-terminal" evidence="3">
    <location>
        <begin position="23"/>
        <end position="105"/>
    </location>
</feature>
<dbReference type="PANTHER" id="PTHR21089:SF1">
    <property type="entry name" value="BIFUNCTIONAL 3-DEHYDROQUINATE DEHYDRATASE_SHIKIMATE DEHYDROGENASE, CHLOROPLASTIC"/>
    <property type="match status" value="1"/>
</dbReference>
<reference evidence="5 6" key="1">
    <citation type="submission" date="2015-10" db="EMBL/GenBank/DDBJ databases">
        <authorList>
            <person name="Ju K.-S."/>
            <person name="Doroghazi J.R."/>
            <person name="Metcalf W.W."/>
        </authorList>
    </citation>
    <scope>NUCLEOTIDE SEQUENCE [LARGE SCALE GENOMIC DNA]</scope>
    <source>
        <strain evidence="5 6">NRRL B-24793</strain>
    </source>
</reference>
<dbReference type="Pfam" id="PF18317">
    <property type="entry name" value="SDH_C"/>
    <property type="match status" value="1"/>
</dbReference>
<proteinExistence type="predicted"/>
<name>A0A9X0LGB3_9ACTN</name>
<dbReference type="GO" id="GO:0005829">
    <property type="term" value="C:cytosol"/>
    <property type="evidence" value="ECO:0007669"/>
    <property type="project" value="TreeGrafter"/>
</dbReference>
<organism evidence="5 6">
    <name type="scientific">Micromonospora maris</name>
    <dbReference type="NCBI Taxonomy" id="1003110"/>
    <lineage>
        <taxon>Bacteria</taxon>
        <taxon>Bacillati</taxon>
        <taxon>Actinomycetota</taxon>
        <taxon>Actinomycetes</taxon>
        <taxon>Micromonosporales</taxon>
        <taxon>Micromonosporaceae</taxon>
        <taxon>Micromonospora</taxon>
    </lineage>
</organism>
<accession>A0A9X0LGB3</accession>
<dbReference type="InterPro" id="IPR013708">
    <property type="entry name" value="Shikimate_DH-bd_N"/>
</dbReference>
<dbReference type="Gene3D" id="3.40.50.10860">
    <property type="entry name" value="Leucine Dehydrogenase, chain A, domain 1"/>
    <property type="match status" value="1"/>
</dbReference>
<dbReference type="GO" id="GO:0050661">
    <property type="term" value="F:NADP binding"/>
    <property type="evidence" value="ECO:0007669"/>
    <property type="project" value="TreeGrafter"/>
</dbReference>
<feature type="domain" description="SDH C-terminal" evidence="4">
    <location>
        <begin position="253"/>
        <end position="282"/>
    </location>
</feature>
<dbReference type="InterPro" id="IPR041121">
    <property type="entry name" value="SDH_C"/>
</dbReference>
<dbReference type="RefSeq" id="WP_050814578.1">
    <property type="nucleotide sequence ID" value="NZ_LMWI01000001.1"/>
</dbReference>
<evidence type="ECO:0000313" key="6">
    <source>
        <dbReference type="Proteomes" id="UP000053246"/>
    </source>
</evidence>
<dbReference type="GO" id="GO:0004764">
    <property type="term" value="F:shikimate 3-dehydrogenase (NADP+) activity"/>
    <property type="evidence" value="ECO:0007669"/>
    <property type="project" value="InterPro"/>
</dbReference>
<gene>
    <name evidence="5" type="ORF">ADL17_10260</name>
</gene>
<dbReference type="NCBIfam" id="NF001311">
    <property type="entry name" value="PRK00258.1-3"/>
    <property type="match status" value="1"/>
</dbReference>
<keyword evidence="6" id="KW-1185">Reference proteome</keyword>
<dbReference type="InterPro" id="IPR010110">
    <property type="entry name" value="Shikimate_DH_AroM-type"/>
</dbReference>
<dbReference type="EMBL" id="LMWI01000001">
    <property type="protein sequence ID" value="KUJ49307.1"/>
    <property type="molecule type" value="Genomic_DNA"/>
</dbReference>
<sequence length="290" mass="28521">MLGDSRPCGGGASVAGSVHKAAVVGKPIAHSLSPVIHNAGYAAAGLDGWSYTRIECAAAELADLVAGLGPEWAGLSVTMPGKEAALAVAAEVSPVAAAVGAANTLVRRPDGSWYADNTDVTGMVEVLTEAGVGAGATVTVLGAGGTARAALAAAARLQAAGVTVIARRAAAVAELTPVAHTLGLALTAAPWSEAVASTNADVLISTVPKGAADGLADAVAWRPTTVLFDAIYDPWPTPLAASAAAAGCRVVSGLDLLLAQAIGQFEQFTGVPAPRAAMSSALTAAYANRP</sequence>
<comment type="caution">
    <text evidence="5">The sequence shown here is derived from an EMBL/GenBank/DDBJ whole genome shotgun (WGS) entry which is preliminary data.</text>
</comment>
<dbReference type="SUPFAM" id="SSF51735">
    <property type="entry name" value="NAD(P)-binding Rossmann-fold domains"/>
    <property type="match status" value="1"/>
</dbReference>